<dbReference type="SUPFAM" id="SSF49452">
    <property type="entry name" value="Starch-binding domain-like"/>
    <property type="match status" value="2"/>
</dbReference>
<dbReference type="GO" id="GO:0030246">
    <property type="term" value="F:carbohydrate binding"/>
    <property type="evidence" value="ECO:0007669"/>
    <property type="project" value="InterPro"/>
</dbReference>
<dbReference type="EMBL" id="AMZN01000027">
    <property type="protein sequence ID" value="ELR72087.1"/>
    <property type="molecule type" value="Genomic_DNA"/>
</dbReference>
<proteinExistence type="predicted"/>
<dbReference type="Gene3D" id="2.60.40.1120">
    <property type="entry name" value="Carboxypeptidase-like, regulatory domain"/>
    <property type="match status" value="3"/>
</dbReference>
<comment type="caution">
    <text evidence="1">The sequence shown here is derived from an EMBL/GenBank/DDBJ whole genome shotgun (WGS) entry which is preliminary data.</text>
</comment>
<accession>L8JXZ6</accession>
<dbReference type="InterPro" id="IPR008969">
    <property type="entry name" value="CarboxyPept-like_regulatory"/>
</dbReference>
<dbReference type="OrthoDB" id="596204at2"/>
<dbReference type="SUPFAM" id="SSF49464">
    <property type="entry name" value="Carboxypeptidase regulatory domain-like"/>
    <property type="match status" value="1"/>
</dbReference>
<dbReference type="STRING" id="1237149.C900_01829"/>
<evidence type="ECO:0000313" key="2">
    <source>
        <dbReference type="Proteomes" id="UP000011135"/>
    </source>
</evidence>
<dbReference type="PATRIC" id="fig|1237149.3.peg.1783"/>
<sequence>MSTIINNYPVFEDSQVLTSGQLNQMIKYLDQQNRLTRVSLIGMGIVCGMKVSCETVDSKTTLTISKGVGVTSEGFLIGIGDCPTTRYREYNMPDTVSYPPFEHEDLKLYELLTETAITKPEEVITDLDETFLSDKVVLLYLECFDKDLKSCLGKSCDELGIDRIFTLRKLLITKEQLEDLVWPETEGGKSDASYPDKHLLPPYLWTRPLMDTDVDNYYEMGVRYLSALTSDTFLPMLAQTYDVYEPLLAKVYEENPFTSAIVADKIEEITAYVEEFLAMEEPIYGVQYIYDFVKDLSLAYNEFRDVSYHLSSVCCPDMDRFPKHLMLGEACGGEEDICVPLKYRNEFVGSPVLSQQHDLVEKVSFLHKRMVLMIESLDLDRLRKPEEWPLKITPSCEKKGTLSQRTIPIYYDTKKESAYENLGTLENTWNYEIYRRCYDSDYPKQLSYDNHEFDKDPEHPITTPLAFELDQFNFLRIEGILAKPVEEVKKKILDAKTKWNLSFDVKAVYFGDLLEEKAIPDCLIADLQPDYAIWRNKLLLILNNIVRANKSAEDVILSREDYGEVFEITHRKAASSTSGTKYSSASANFFNMQFSEMSDEGKFDFNHLSRKVFDAEIRLADISKRAKAKKSASFTSKEDTSIRGLFADLNNCLLGLIKAMPEDFKNFSMAEWLDKYKCVLNVYIRLMRFWSTYAVSNVLMIRMMVILLIMCMLFDVIKFFAIYPYITIRTLYDALQERIDQLAASLEFPNFLKHHPGMGHKAGVSPGDTFILVYQSAFKKYGKADEKTRALLERLEEIPLLGNQEQKLQVKEPGSEQLAKVFQEMYGKVVADFTLPFICCDECGNLPHTPLPLDPLVLPICGIIGFADQKFASYRPLSKKVLNNLYDPAVYKVSLLSDPKLGTAELTEASYLPDPAKVSQVLNYTVNPELVEQEKKVNDSYIFIDEFEYQVTDASRNGEVIGKDVITIFIPVVREEQASVAGKVTATDAAGNQVNVYEATVSVVGTSLTATTRDDGTYELQMVPVANLEMMALHPKFGEARQKVTIVNGENKVDFHLQPQVSFGVLTGTVLVKTDKGNQPIPGVVVSIDELGKQVVTNNVGEYRFTEVPYGTFKVRAQYGDFQQVVTANINQPNNVANIVFELNSRTGIIKGNVRGITATNKEILLPGTIIEVYGSETFKKRSGMPQYTGEVQKDGSFSIEGISPGKYLVKASHSGYYSEEQAIDIKSRDTQSANFIIRATPKIDIKYDRMYKSHEIAPDTPEAKKIQDYYSSRMGNYKREAERIEEQLGGSEVTAVNKANNAIREFSDAKDISVVKLNNDYNGIRNELVKGWKESSGQQKELYAEALQNLTNAYLDRLAFIQPEKLTDTSKDLLKETGSIINDNEDLNVKEAVQNWLKTSEGYVTNDYRANVKRFMNIK</sequence>
<name>L8JXZ6_9BACT</name>
<reference evidence="1 2" key="1">
    <citation type="submission" date="2012-12" db="EMBL/GenBank/DDBJ databases">
        <title>Genome assembly of Fulvivirga imtechensis AK7.</title>
        <authorList>
            <person name="Nupur N."/>
            <person name="Khatri I."/>
            <person name="Kumar R."/>
            <person name="Subramanian S."/>
            <person name="Pinnaka A."/>
        </authorList>
    </citation>
    <scope>NUCLEOTIDE SEQUENCE [LARGE SCALE GENOMIC DNA]</scope>
    <source>
        <strain evidence="1 2">AK7</strain>
    </source>
</reference>
<dbReference type="Pfam" id="PF13620">
    <property type="entry name" value="CarboxypepD_reg"/>
    <property type="match status" value="1"/>
</dbReference>
<dbReference type="eggNOG" id="COG3291">
    <property type="taxonomic scope" value="Bacteria"/>
</dbReference>
<keyword evidence="2" id="KW-1185">Reference proteome</keyword>
<dbReference type="Proteomes" id="UP000011135">
    <property type="component" value="Unassembled WGS sequence"/>
</dbReference>
<organism evidence="1 2">
    <name type="scientific">Fulvivirga imtechensis AK7</name>
    <dbReference type="NCBI Taxonomy" id="1237149"/>
    <lineage>
        <taxon>Bacteria</taxon>
        <taxon>Pseudomonadati</taxon>
        <taxon>Bacteroidota</taxon>
        <taxon>Cytophagia</taxon>
        <taxon>Cytophagales</taxon>
        <taxon>Fulvivirgaceae</taxon>
        <taxon>Fulvivirga</taxon>
    </lineage>
</organism>
<dbReference type="RefSeq" id="WP_009579271.1">
    <property type="nucleotide sequence ID" value="NZ_AMZN01000027.1"/>
</dbReference>
<dbReference type="InterPro" id="IPR013784">
    <property type="entry name" value="Carb-bd-like_fold"/>
</dbReference>
<gene>
    <name evidence="1" type="ORF">C900_01829</name>
</gene>
<protein>
    <submittedName>
        <fullName evidence="1">Uncharacterized protein</fullName>
    </submittedName>
</protein>
<evidence type="ECO:0000313" key="1">
    <source>
        <dbReference type="EMBL" id="ELR72087.1"/>
    </source>
</evidence>